<keyword evidence="2" id="KW-0233">DNA recombination</keyword>
<dbReference type="SUPFAM" id="SSF56349">
    <property type="entry name" value="DNA breaking-rejoining enzymes"/>
    <property type="match status" value="1"/>
</dbReference>
<evidence type="ECO:0000313" key="5">
    <source>
        <dbReference type="EMBL" id="KAF4672652.1"/>
    </source>
</evidence>
<dbReference type="Pfam" id="PF00589">
    <property type="entry name" value="Phage_integrase"/>
    <property type="match status" value="1"/>
</dbReference>
<dbReference type="Proteomes" id="UP000572268">
    <property type="component" value="Unassembled WGS sequence"/>
</dbReference>
<dbReference type="AlphaFoldDB" id="A0A7J6MM51"/>
<dbReference type="InterPro" id="IPR011010">
    <property type="entry name" value="DNA_brk_join_enz"/>
</dbReference>
<protein>
    <recommendedName>
        <fullName evidence="4">Tyr recombinase domain-containing protein</fullName>
    </recommendedName>
</protein>
<feature type="region of interest" description="Disordered" evidence="3">
    <location>
        <begin position="305"/>
        <end position="341"/>
    </location>
</feature>
<dbReference type="PANTHER" id="PTHR34605:SF4">
    <property type="entry name" value="DNA ADENINE METHYLTRANSFERASE"/>
    <property type="match status" value="1"/>
</dbReference>
<dbReference type="Gene3D" id="1.10.443.10">
    <property type="entry name" value="Intergrase catalytic core"/>
    <property type="match status" value="1"/>
</dbReference>
<feature type="domain" description="Tyr recombinase" evidence="4">
    <location>
        <begin position="446"/>
        <end position="651"/>
    </location>
</feature>
<reference evidence="5 6" key="1">
    <citation type="submission" date="2020-04" db="EMBL/GenBank/DDBJ databases">
        <title>Perkinsus olseni comparative genomics.</title>
        <authorList>
            <person name="Bogema D.R."/>
        </authorList>
    </citation>
    <scope>NUCLEOTIDE SEQUENCE [LARGE SCALE GENOMIC DNA]</scope>
    <source>
        <strain evidence="5">ATCC PRA-31</strain>
    </source>
</reference>
<evidence type="ECO:0000256" key="1">
    <source>
        <dbReference type="ARBA" id="ARBA00023125"/>
    </source>
</evidence>
<proteinExistence type="predicted"/>
<gene>
    <name evidence="5" type="ORF">FOL46_008618</name>
</gene>
<dbReference type="SUPFAM" id="SSF47823">
    <property type="entry name" value="lambda integrase-like, N-terminal domain"/>
    <property type="match status" value="1"/>
</dbReference>
<dbReference type="PROSITE" id="PS51898">
    <property type="entry name" value="TYR_RECOMBINASE"/>
    <property type="match status" value="1"/>
</dbReference>
<sequence length="658" mass="73481">MPKRTRSAEAKARRNQRRRERRDSTMDNRDRAEAFLFDVGDKVGEQQAHLQFYNTTAYNSKGNWKDEVLERLTDGSSRPEYCTWFKNRSSDTPGVLQQLQAALEDAVTRALTPPVSEQLSAWSELPRSSQGENCPFKKPTLSADLDKSAEGLAVSFASVLGSSTAKSPQCNIRARLTRDLLLAISQPGVPEDLDICNEVQRGCHVGYGRPVRATGLWPKDRGPKHSGFGLSYEDGQVWKNYRSADDVADLVQATLDDEVAKDFLSRSELDVIRKSMVDVAEEGDISGILDGLLKSVSAYSRARGSLRKETNTVSGGHTPQMMEARAPRQKRSRAMPEVSSSDIDNHMQAARAASTMRSRDSTLKGYKEVCDKHGFTHFPITADSMVCYIVSLTIKGLMWETVQNYTGKVKVESRLHETAPLSNADQEKIRLALHAAKRLLRNRKKKRTVTLTVKQLRQLLQLVPPSGKVENVLAYLTGVMALLRLKEVVALRNEDLTFNESDRSLHIHIRQSKTDQSGTGETVVVGCVNGLESSTSCASPFCIYHRLWVKKQQEEESSSDTSKLFETSYTQLSKDIKFLVEAVMAGSEVGQEEVGRKTSHSMRRTGVFLMSQAGISLEAIAEYGRWSDTSTVANHYMRDHSGREAREKLYSQRMTGVE</sequence>
<dbReference type="PANTHER" id="PTHR34605">
    <property type="entry name" value="PHAGE_INTEGRASE DOMAIN-CONTAINING PROTEIN"/>
    <property type="match status" value="1"/>
</dbReference>
<dbReference type="InterPro" id="IPR002104">
    <property type="entry name" value="Integrase_catalytic"/>
</dbReference>
<organism evidence="5 6">
    <name type="scientific">Perkinsus olseni</name>
    <name type="common">Perkinsus atlanticus</name>
    <dbReference type="NCBI Taxonomy" id="32597"/>
    <lineage>
        <taxon>Eukaryota</taxon>
        <taxon>Sar</taxon>
        <taxon>Alveolata</taxon>
        <taxon>Perkinsozoa</taxon>
        <taxon>Perkinsea</taxon>
        <taxon>Perkinsida</taxon>
        <taxon>Perkinsidae</taxon>
        <taxon>Perkinsus</taxon>
    </lineage>
</organism>
<dbReference type="Gene3D" id="1.10.150.130">
    <property type="match status" value="1"/>
</dbReference>
<feature type="compositionally biased region" description="Basic and acidic residues" evidence="3">
    <location>
        <begin position="1"/>
        <end position="12"/>
    </location>
</feature>
<dbReference type="GO" id="GO:0015074">
    <property type="term" value="P:DNA integration"/>
    <property type="evidence" value="ECO:0007669"/>
    <property type="project" value="InterPro"/>
</dbReference>
<dbReference type="InterPro" id="IPR052925">
    <property type="entry name" value="Phage_Integrase-like_Recomb"/>
</dbReference>
<dbReference type="GO" id="GO:0003677">
    <property type="term" value="F:DNA binding"/>
    <property type="evidence" value="ECO:0007669"/>
    <property type="project" value="UniProtKB-KW"/>
</dbReference>
<comment type="caution">
    <text evidence="5">The sequence shown here is derived from an EMBL/GenBank/DDBJ whole genome shotgun (WGS) entry which is preliminary data.</text>
</comment>
<feature type="region of interest" description="Disordered" evidence="3">
    <location>
        <begin position="1"/>
        <end position="27"/>
    </location>
</feature>
<evidence type="ECO:0000256" key="3">
    <source>
        <dbReference type="SAM" id="MobiDB-lite"/>
    </source>
</evidence>
<evidence type="ECO:0000259" key="4">
    <source>
        <dbReference type="PROSITE" id="PS51898"/>
    </source>
</evidence>
<keyword evidence="1" id="KW-0238">DNA-binding</keyword>
<dbReference type="InterPro" id="IPR013762">
    <property type="entry name" value="Integrase-like_cat_sf"/>
</dbReference>
<dbReference type="GO" id="GO:0006310">
    <property type="term" value="P:DNA recombination"/>
    <property type="evidence" value="ECO:0007669"/>
    <property type="project" value="UniProtKB-KW"/>
</dbReference>
<dbReference type="InterPro" id="IPR010998">
    <property type="entry name" value="Integrase_recombinase_N"/>
</dbReference>
<dbReference type="EMBL" id="JABANN010000070">
    <property type="protein sequence ID" value="KAF4672652.1"/>
    <property type="molecule type" value="Genomic_DNA"/>
</dbReference>
<accession>A0A7J6MM51</accession>
<evidence type="ECO:0000256" key="2">
    <source>
        <dbReference type="ARBA" id="ARBA00023172"/>
    </source>
</evidence>
<name>A0A7J6MM51_PEROL</name>
<evidence type="ECO:0000313" key="6">
    <source>
        <dbReference type="Proteomes" id="UP000572268"/>
    </source>
</evidence>